<dbReference type="AlphaFoldDB" id="A0A1Y1U8F3"/>
<evidence type="ECO:0000256" key="1">
    <source>
        <dbReference type="SAM" id="SignalP"/>
    </source>
</evidence>
<comment type="caution">
    <text evidence="2">The sequence shown here is derived from an EMBL/GenBank/DDBJ whole genome shotgun (WGS) entry which is preliminary data.</text>
</comment>
<dbReference type="Proteomes" id="UP000193218">
    <property type="component" value="Unassembled WGS sequence"/>
</dbReference>
<dbReference type="OrthoDB" id="5293813at2759"/>
<sequence>MLLSVAIAHTLLAGLTVAAPFSLPNGFPTPNNDALHQIFVAAGGSLPNTPLPTTLPSDAVTTLQVIAYNEIFEVAFFSSFLNNVTNGVEGFTDLPMDKSYIVDILTAVVNQESLHAIGANGILASANATTIPACNYMFPSTDFESAVAIADLFTAVVLGTLQSVVKGFATDMDNSTIALTGLIASIIGQEGEQAGGYRMIQGKIPSAAPFLTVSTGEFAFNAIAQTFIVPGSCDSVFKTIGVPMLDTLAVVQDSIQPTNQTVTFTTSCTHVTEGKDFVAYLSGQNAPVLVPVTNVQVTGDIATFSADLPFDNGFAHGLTIAAVVGTDTGLETAADVTAAAFAGPGLIQVN</sequence>
<keyword evidence="3" id="KW-1185">Reference proteome</keyword>
<dbReference type="RefSeq" id="XP_021868597.1">
    <property type="nucleotide sequence ID" value="XM_022013836.1"/>
</dbReference>
<protein>
    <submittedName>
        <fullName evidence="2">Putative sexual development protein</fullName>
    </submittedName>
</protein>
<name>A0A1Y1U8F3_9TREE</name>
<feature type="signal peptide" evidence="1">
    <location>
        <begin position="1"/>
        <end position="18"/>
    </location>
</feature>
<keyword evidence="1" id="KW-0732">Signal</keyword>
<dbReference type="GeneID" id="33555644"/>
<gene>
    <name evidence="2" type="ORF">BD324DRAFT_594784</name>
</gene>
<proteinExistence type="predicted"/>
<feature type="chain" id="PRO_5011004602" evidence="1">
    <location>
        <begin position="19"/>
        <end position="350"/>
    </location>
</feature>
<evidence type="ECO:0000313" key="3">
    <source>
        <dbReference type="Proteomes" id="UP000193218"/>
    </source>
</evidence>
<dbReference type="EMBL" id="NBSH01000015">
    <property type="protein sequence ID" value="ORX34319.1"/>
    <property type="molecule type" value="Genomic_DNA"/>
</dbReference>
<evidence type="ECO:0000313" key="2">
    <source>
        <dbReference type="EMBL" id="ORX34319.1"/>
    </source>
</evidence>
<reference evidence="2 3" key="1">
    <citation type="submission" date="2017-03" db="EMBL/GenBank/DDBJ databases">
        <title>Widespread Adenine N6-methylation of Active Genes in Fungi.</title>
        <authorList>
            <consortium name="DOE Joint Genome Institute"/>
            <person name="Mondo S.J."/>
            <person name="Dannebaum R.O."/>
            <person name="Kuo R.C."/>
            <person name="Louie K.B."/>
            <person name="Bewick A.J."/>
            <person name="Labutti K."/>
            <person name="Haridas S."/>
            <person name="Kuo A."/>
            <person name="Salamov A."/>
            <person name="Ahrendt S.R."/>
            <person name="Lau R."/>
            <person name="Bowen B.P."/>
            <person name="Lipzen A."/>
            <person name="Sullivan W."/>
            <person name="Andreopoulos W.B."/>
            <person name="Clum A."/>
            <person name="Lindquist E."/>
            <person name="Daum C."/>
            <person name="Northen T.R."/>
            <person name="Ramamoorthy G."/>
            <person name="Schmitz R.J."/>
            <person name="Gryganskyi A."/>
            <person name="Culley D."/>
            <person name="Magnuson J."/>
            <person name="James T.Y."/>
            <person name="O'Malley M.A."/>
            <person name="Stajich J.E."/>
            <person name="Spatafora J.W."/>
            <person name="Visel A."/>
            <person name="Grigoriev I.V."/>
        </authorList>
    </citation>
    <scope>NUCLEOTIDE SEQUENCE [LARGE SCALE GENOMIC DNA]</scope>
    <source>
        <strain evidence="2 3">NRRL Y-17943</strain>
    </source>
</reference>
<accession>A0A1Y1U8F3</accession>
<dbReference type="InParanoid" id="A0A1Y1U8F3"/>
<organism evidence="2 3">
    <name type="scientific">Kockovaella imperatae</name>
    <dbReference type="NCBI Taxonomy" id="4999"/>
    <lineage>
        <taxon>Eukaryota</taxon>
        <taxon>Fungi</taxon>
        <taxon>Dikarya</taxon>
        <taxon>Basidiomycota</taxon>
        <taxon>Agaricomycotina</taxon>
        <taxon>Tremellomycetes</taxon>
        <taxon>Tremellales</taxon>
        <taxon>Cuniculitremaceae</taxon>
        <taxon>Kockovaella</taxon>
    </lineage>
</organism>